<dbReference type="SUPFAM" id="SSF55298">
    <property type="entry name" value="YjgF-like"/>
    <property type="match status" value="1"/>
</dbReference>
<gene>
    <name evidence="1" type="ORF">CYCCA115_LOCUS18826</name>
</gene>
<organism evidence="1 2">
    <name type="scientific">Cylindrotheca closterium</name>
    <dbReference type="NCBI Taxonomy" id="2856"/>
    <lineage>
        <taxon>Eukaryota</taxon>
        <taxon>Sar</taxon>
        <taxon>Stramenopiles</taxon>
        <taxon>Ochrophyta</taxon>
        <taxon>Bacillariophyta</taxon>
        <taxon>Bacillariophyceae</taxon>
        <taxon>Bacillariophycidae</taxon>
        <taxon>Bacillariales</taxon>
        <taxon>Bacillariaceae</taxon>
        <taxon>Cylindrotheca</taxon>
    </lineage>
</organism>
<accession>A0AAD2G2S0</accession>
<evidence type="ECO:0000313" key="2">
    <source>
        <dbReference type="Proteomes" id="UP001295423"/>
    </source>
</evidence>
<keyword evidence="2" id="KW-1185">Reference proteome</keyword>
<dbReference type="InterPro" id="IPR006175">
    <property type="entry name" value="YjgF/YER057c/UK114"/>
</dbReference>
<dbReference type="InterPro" id="IPR035959">
    <property type="entry name" value="RutC-like_sf"/>
</dbReference>
<protein>
    <submittedName>
        <fullName evidence="1">Uncharacterized protein</fullName>
    </submittedName>
</protein>
<dbReference type="PANTHER" id="PTHR47328:SF1">
    <property type="entry name" value="RUTC FAMILY PROTEIN YOAB"/>
    <property type="match status" value="1"/>
</dbReference>
<dbReference type="CDD" id="cd06150">
    <property type="entry name" value="YjgF_YER057c_UK114_like_2"/>
    <property type="match status" value="1"/>
</dbReference>
<name>A0AAD2G2S0_9STRA</name>
<dbReference type="Gene3D" id="3.30.1330.40">
    <property type="entry name" value="RutC-like"/>
    <property type="match status" value="1"/>
</dbReference>
<evidence type="ECO:0000313" key="1">
    <source>
        <dbReference type="EMBL" id="CAJ1960652.1"/>
    </source>
</evidence>
<dbReference type="AlphaFoldDB" id="A0AAD2G2S0"/>
<dbReference type="PANTHER" id="PTHR47328">
    <property type="match status" value="1"/>
</dbReference>
<reference evidence="1" key="1">
    <citation type="submission" date="2023-08" db="EMBL/GenBank/DDBJ databases">
        <authorList>
            <person name="Audoor S."/>
            <person name="Bilcke G."/>
        </authorList>
    </citation>
    <scope>NUCLEOTIDE SEQUENCE</scope>
</reference>
<dbReference type="EMBL" id="CAKOGP040002069">
    <property type="protein sequence ID" value="CAJ1960652.1"/>
    <property type="molecule type" value="Genomic_DNA"/>
</dbReference>
<proteinExistence type="predicted"/>
<comment type="caution">
    <text evidence="1">The sequence shown here is derived from an EMBL/GenBank/DDBJ whole genome shotgun (WGS) entry which is preliminary data.</text>
</comment>
<dbReference type="Proteomes" id="UP001295423">
    <property type="component" value="Unassembled WGS sequence"/>
</dbReference>
<dbReference type="Pfam" id="PF01042">
    <property type="entry name" value="Ribonuc_L-PSP"/>
    <property type="match status" value="1"/>
</dbReference>
<dbReference type="InterPro" id="IPR035709">
    <property type="entry name" value="YoaB-like"/>
</dbReference>
<sequence length="119" mass="12784">MSTIKRIGTEANPNMSAANVYNGVVYLRGLTDPSGRDLVSQTKNNLAEADRLLAEAGTDKSRLLTADIWLKDAQSGYGPMNAIWASWIDPNNKPTRTCVQADLASPGLLVEIQLTAALP</sequence>